<organism evidence="2 3">
    <name type="scientific">Riccia fluitans</name>
    <dbReference type="NCBI Taxonomy" id="41844"/>
    <lineage>
        <taxon>Eukaryota</taxon>
        <taxon>Viridiplantae</taxon>
        <taxon>Streptophyta</taxon>
        <taxon>Embryophyta</taxon>
        <taxon>Marchantiophyta</taxon>
        <taxon>Marchantiopsida</taxon>
        <taxon>Marchantiidae</taxon>
        <taxon>Marchantiales</taxon>
        <taxon>Ricciaceae</taxon>
        <taxon>Riccia</taxon>
    </lineage>
</organism>
<reference evidence="2 3" key="1">
    <citation type="submission" date="2024-09" db="EMBL/GenBank/DDBJ databases">
        <title>Chromosome-scale assembly of Riccia fluitans.</title>
        <authorList>
            <person name="Paukszto L."/>
            <person name="Sawicki J."/>
            <person name="Karawczyk K."/>
            <person name="Piernik-Szablinska J."/>
            <person name="Szczecinska M."/>
            <person name="Mazdziarz M."/>
        </authorList>
    </citation>
    <scope>NUCLEOTIDE SEQUENCE [LARGE SCALE GENOMIC DNA]</scope>
    <source>
        <strain evidence="2">Rf_01</strain>
        <tissue evidence="2">Aerial parts of the thallus</tissue>
    </source>
</reference>
<feature type="region of interest" description="Disordered" evidence="1">
    <location>
        <begin position="311"/>
        <end position="358"/>
    </location>
</feature>
<feature type="region of interest" description="Disordered" evidence="1">
    <location>
        <begin position="197"/>
        <end position="277"/>
    </location>
</feature>
<proteinExistence type="predicted"/>
<evidence type="ECO:0000313" key="2">
    <source>
        <dbReference type="EMBL" id="KAL2629673.1"/>
    </source>
</evidence>
<comment type="caution">
    <text evidence="2">The sequence shown here is derived from an EMBL/GenBank/DDBJ whole genome shotgun (WGS) entry which is preliminary data.</text>
</comment>
<dbReference type="PANTHER" id="PTHR35698">
    <property type="entry name" value="DNA-BINDING PROTEIN RHL1"/>
    <property type="match status" value="1"/>
</dbReference>
<dbReference type="Proteomes" id="UP001605036">
    <property type="component" value="Unassembled WGS sequence"/>
</dbReference>
<sequence>MAKAKKEDGGVSAEEKAAAIETRRLRDLATSRGLLARSKANPASPLLPNKNIRKCNGKDIVKRGNRKTKYLFAFPGLLAPVAGGKFGELTHLDSRNPVLYIDFPVGRLKLFGTIVYPKNKYLTMHFLPGRGDIVCEDCFESLVVFPESWWVGTKEENPEELQLPFPKDFQQVKHTVFNFNAGAGRTDGASAETAALKNDSGSPVEQISVDNNEEFGSPVETMNAIPVSVRHSARNSGKKTSYAVSSSSNSEEASDEDSDPSDLKRSAGSRGAKANEFVGSLPETTHISKTALKQGTLAGFLTKKIEVVETVEKPETSSKQKPGRKKTSRKVTYQRRQSICEISSGSEDKDFSPPSSES</sequence>
<dbReference type="PANTHER" id="PTHR35698:SF2">
    <property type="entry name" value="DNA-BINDING PROTEIN RHL1"/>
    <property type="match status" value="1"/>
</dbReference>
<accession>A0ABD1YFW4</accession>
<dbReference type="InterPro" id="IPR038859">
    <property type="entry name" value="RHL1"/>
</dbReference>
<evidence type="ECO:0008006" key="4">
    <source>
        <dbReference type="Google" id="ProtNLM"/>
    </source>
</evidence>
<gene>
    <name evidence="2" type="ORF">R1flu_014359</name>
</gene>
<protein>
    <recommendedName>
        <fullName evidence="4">DNA-binding protein RHL1</fullName>
    </recommendedName>
</protein>
<feature type="compositionally biased region" description="Polar residues" evidence="1">
    <location>
        <begin position="334"/>
        <end position="345"/>
    </location>
</feature>
<keyword evidence="3" id="KW-1185">Reference proteome</keyword>
<dbReference type="AlphaFoldDB" id="A0ABD1YFW4"/>
<evidence type="ECO:0000313" key="3">
    <source>
        <dbReference type="Proteomes" id="UP001605036"/>
    </source>
</evidence>
<dbReference type="EMBL" id="JBHFFA010000004">
    <property type="protein sequence ID" value="KAL2629673.1"/>
    <property type="molecule type" value="Genomic_DNA"/>
</dbReference>
<evidence type="ECO:0000256" key="1">
    <source>
        <dbReference type="SAM" id="MobiDB-lite"/>
    </source>
</evidence>
<feature type="compositionally biased region" description="Polar residues" evidence="1">
    <location>
        <begin position="199"/>
        <end position="210"/>
    </location>
</feature>
<feature type="compositionally biased region" description="Basic residues" evidence="1">
    <location>
        <begin position="321"/>
        <end position="333"/>
    </location>
</feature>
<name>A0ABD1YFW4_9MARC</name>